<dbReference type="PROSITE" id="PS50893">
    <property type="entry name" value="ABC_TRANSPORTER_2"/>
    <property type="match status" value="1"/>
</dbReference>
<dbReference type="InterPro" id="IPR027417">
    <property type="entry name" value="P-loop_NTPase"/>
</dbReference>
<keyword evidence="4" id="KW-0378">Hydrolase</keyword>
<organism evidence="4">
    <name type="scientific">Enterocloster bolteae</name>
    <dbReference type="NCBI Taxonomy" id="208479"/>
    <lineage>
        <taxon>Bacteria</taxon>
        <taxon>Bacillati</taxon>
        <taxon>Bacillota</taxon>
        <taxon>Clostridia</taxon>
        <taxon>Lachnospirales</taxon>
        <taxon>Lachnospiraceae</taxon>
        <taxon>Enterocloster</taxon>
    </lineage>
</organism>
<dbReference type="GO" id="GO:0015192">
    <property type="term" value="F:L-phenylalanine transmembrane transporter activity"/>
    <property type="evidence" value="ECO:0007669"/>
    <property type="project" value="TreeGrafter"/>
</dbReference>
<dbReference type="InterPro" id="IPR003593">
    <property type="entry name" value="AAA+_ATPase"/>
</dbReference>
<reference evidence="4" key="1">
    <citation type="submission" date="2019-11" db="EMBL/GenBank/DDBJ databases">
        <authorList>
            <person name="Feng L."/>
        </authorList>
    </citation>
    <scope>NUCLEOTIDE SEQUENCE</scope>
    <source>
        <strain evidence="4">CbolteaeLFYP116</strain>
    </source>
</reference>
<sequence>MGKILEIKNATKRFGGLVANEAVTFDVEEGEIVGVVGPNGAGKTTLFNSISGAHTLTEGNVIFKGKDITSMKPYDICKLGIGRTFQIPQSLNDMMVYENVLVGALCKRHNIEEAMKHVDQILELCGMLDMKYVYAGKLNVPQKKRLEIARAMATDPELLLLDETMAGLTATERKDAVNLIKKINTMGVAILTIEHNMDVVMNVSRRVVVLVSGKVLVVGSPDEVTSNQEVINAYLGGGAKKDE</sequence>
<dbReference type="GO" id="GO:1903806">
    <property type="term" value="P:L-isoleucine import across plasma membrane"/>
    <property type="evidence" value="ECO:0007669"/>
    <property type="project" value="TreeGrafter"/>
</dbReference>
<dbReference type="CDD" id="cd03219">
    <property type="entry name" value="ABC_Mj1267_LivG_branched"/>
    <property type="match status" value="1"/>
</dbReference>
<dbReference type="InterPro" id="IPR032823">
    <property type="entry name" value="BCA_ABC_TP_C"/>
</dbReference>
<proteinExistence type="predicted"/>
<dbReference type="SMART" id="SM00382">
    <property type="entry name" value="AAA"/>
    <property type="match status" value="1"/>
</dbReference>
<keyword evidence="1" id="KW-0813">Transport</keyword>
<name>A0A6N2UQ59_9FIRM</name>
<dbReference type="GO" id="GO:0005886">
    <property type="term" value="C:plasma membrane"/>
    <property type="evidence" value="ECO:0007669"/>
    <property type="project" value="TreeGrafter"/>
</dbReference>
<dbReference type="GO" id="GO:0016887">
    <property type="term" value="F:ATP hydrolysis activity"/>
    <property type="evidence" value="ECO:0007669"/>
    <property type="project" value="InterPro"/>
</dbReference>
<dbReference type="RefSeq" id="WP_002576705.1">
    <property type="nucleotide sequence ID" value="NZ_BAABXO010000002.1"/>
</dbReference>
<dbReference type="AlphaFoldDB" id="A0A6N2UQ59"/>
<dbReference type="GO" id="GO:0015188">
    <property type="term" value="F:L-isoleucine transmembrane transporter activity"/>
    <property type="evidence" value="ECO:0007669"/>
    <property type="project" value="TreeGrafter"/>
</dbReference>
<dbReference type="EC" id="3.6.3.25" evidence="4"/>
<keyword evidence="2" id="KW-0547">Nucleotide-binding</keyword>
<protein>
    <submittedName>
        <fullName evidence="4">Sulfate/thiosulfate import ATP-binding protein CysA</fullName>
        <ecNumber evidence="4">3.6.3.25</ecNumber>
    </submittedName>
</protein>
<dbReference type="GeneID" id="23114858"/>
<dbReference type="InterPro" id="IPR003439">
    <property type="entry name" value="ABC_transporter-like_ATP-bd"/>
</dbReference>
<dbReference type="Pfam" id="PF00005">
    <property type="entry name" value="ABC_tran"/>
    <property type="match status" value="1"/>
</dbReference>
<evidence type="ECO:0000256" key="1">
    <source>
        <dbReference type="ARBA" id="ARBA00022448"/>
    </source>
</evidence>
<dbReference type="GO" id="GO:0042941">
    <property type="term" value="P:D-alanine transmembrane transport"/>
    <property type="evidence" value="ECO:0007669"/>
    <property type="project" value="TreeGrafter"/>
</dbReference>
<dbReference type="InterPro" id="IPR051120">
    <property type="entry name" value="ABC_AA/LPS_Transport"/>
</dbReference>
<evidence type="ECO:0000256" key="2">
    <source>
        <dbReference type="ARBA" id="ARBA00022741"/>
    </source>
</evidence>
<accession>A0A6N2UQ59</accession>
<dbReference type="Pfam" id="PF12399">
    <property type="entry name" value="BCA_ABC_TP_C"/>
    <property type="match status" value="1"/>
</dbReference>
<dbReference type="EMBL" id="CACRTF010000011">
    <property type="protein sequence ID" value="VYT19437.1"/>
    <property type="molecule type" value="Genomic_DNA"/>
</dbReference>
<evidence type="ECO:0000256" key="3">
    <source>
        <dbReference type="ARBA" id="ARBA00022840"/>
    </source>
</evidence>
<dbReference type="GO" id="GO:1903805">
    <property type="term" value="P:L-valine import across plasma membrane"/>
    <property type="evidence" value="ECO:0007669"/>
    <property type="project" value="TreeGrafter"/>
</dbReference>
<evidence type="ECO:0000313" key="4">
    <source>
        <dbReference type="EMBL" id="VYT19437.1"/>
    </source>
</evidence>
<dbReference type="SUPFAM" id="SSF52540">
    <property type="entry name" value="P-loop containing nucleoside triphosphate hydrolases"/>
    <property type="match status" value="1"/>
</dbReference>
<dbReference type="GO" id="GO:0015808">
    <property type="term" value="P:L-alanine transport"/>
    <property type="evidence" value="ECO:0007669"/>
    <property type="project" value="TreeGrafter"/>
</dbReference>
<dbReference type="GO" id="GO:0005304">
    <property type="term" value="F:L-valine transmembrane transporter activity"/>
    <property type="evidence" value="ECO:0007669"/>
    <property type="project" value="TreeGrafter"/>
</dbReference>
<dbReference type="Gene3D" id="3.40.50.300">
    <property type="entry name" value="P-loop containing nucleotide triphosphate hydrolases"/>
    <property type="match status" value="1"/>
</dbReference>
<dbReference type="PANTHER" id="PTHR45772">
    <property type="entry name" value="CONSERVED COMPONENT OF ABC TRANSPORTER FOR NATURAL AMINO ACIDS-RELATED"/>
    <property type="match status" value="1"/>
</dbReference>
<dbReference type="GO" id="GO:0005524">
    <property type="term" value="F:ATP binding"/>
    <property type="evidence" value="ECO:0007669"/>
    <property type="project" value="UniProtKB-KW"/>
</dbReference>
<dbReference type="PANTHER" id="PTHR45772:SF7">
    <property type="entry name" value="AMINO ACID ABC TRANSPORTER ATP-BINDING PROTEIN"/>
    <property type="match status" value="1"/>
</dbReference>
<gene>
    <name evidence="4" type="primary">cysA_2</name>
    <name evidence="4" type="ORF">CBLFYP116_02267</name>
</gene>
<keyword evidence="3 4" id="KW-0067">ATP-binding</keyword>